<keyword evidence="2" id="KW-1185">Reference proteome</keyword>
<organism evidence="1 2">
    <name type="scientific">Nocardioides bigeumensis</name>
    <dbReference type="NCBI Taxonomy" id="433657"/>
    <lineage>
        <taxon>Bacteria</taxon>
        <taxon>Bacillati</taxon>
        <taxon>Actinomycetota</taxon>
        <taxon>Actinomycetes</taxon>
        <taxon>Propionibacteriales</taxon>
        <taxon>Nocardioidaceae</taxon>
        <taxon>Nocardioides</taxon>
    </lineage>
</organism>
<dbReference type="EMBL" id="BAAAQQ010000014">
    <property type="protein sequence ID" value="GAA2133282.1"/>
    <property type="molecule type" value="Genomic_DNA"/>
</dbReference>
<reference evidence="1 2" key="1">
    <citation type="journal article" date="2019" name="Int. J. Syst. Evol. Microbiol.">
        <title>The Global Catalogue of Microorganisms (GCM) 10K type strain sequencing project: providing services to taxonomists for standard genome sequencing and annotation.</title>
        <authorList>
            <consortium name="The Broad Institute Genomics Platform"/>
            <consortium name="The Broad Institute Genome Sequencing Center for Infectious Disease"/>
            <person name="Wu L."/>
            <person name="Ma J."/>
        </authorList>
    </citation>
    <scope>NUCLEOTIDE SEQUENCE [LARGE SCALE GENOMIC DNA]</scope>
    <source>
        <strain evidence="1 2">JCM 16021</strain>
    </source>
</reference>
<evidence type="ECO:0008006" key="3">
    <source>
        <dbReference type="Google" id="ProtNLM"/>
    </source>
</evidence>
<evidence type="ECO:0000313" key="1">
    <source>
        <dbReference type="EMBL" id="GAA2133282.1"/>
    </source>
</evidence>
<evidence type="ECO:0000313" key="2">
    <source>
        <dbReference type="Proteomes" id="UP001500575"/>
    </source>
</evidence>
<proteinExistence type="predicted"/>
<dbReference type="RefSeq" id="WP_344305478.1">
    <property type="nucleotide sequence ID" value="NZ_BAAAQQ010000014.1"/>
</dbReference>
<dbReference type="Proteomes" id="UP001500575">
    <property type="component" value="Unassembled WGS sequence"/>
</dbReference>
<comment type="caution">
    <text evidence="1">The sequence shown here is derived from an EMBL/GenBank/DDBJ whole genome shotgun (WGS) entry which is preliminary data.</text>
</comment>
<name>A0ABN2YW85_9ACTN</name>
<gene>
    <name evidence="1" type="ORF">GCM10009843_38490</name>
</gene>
<protein>
    <recommendedName>
        <fullName evidence="3">YbaB/EbfC DNA-binding family protein</fullName>
    </recommendedName>
</protein>
<accession>A0ABN2YW85</accession>
<sequence length="100" mass="10571">MTTDPDAAALHIDDDRLRRTSARLDLLSRELAAVADPREPDVGQHLMVDGRLAIPVSQPAHQLADLLGALAGALVASARGAGAVDGDVAAWSRLLSWELR</sequence>